<evidence type="ECO:0000256" key="6">
    <source>
        <dbReference type="ARBA" id="ARBA00023306"/>
    </source>
</evidence>
<dbReference type="STRING" id="212818.A0A0D1YBR6"/>
<keyword evidence="3" id="KW-0132">Cell division</keyword>
<sequence>MSRFLTPSKLTVLALGLIYTEDLVPTSQACSVLAFLLTQIVPSVNSHATSSDSSPFHFEPSVPISVFESALSSLPSARPGRTLYDLLLRRLWAINCSDALDAFITNLPQLLSKTREQILQERATGEILEHHGRILRTSPLGAFIRRCTLEYMRLQFQDSISLWHDFIAYRAPTRQAFEKKNAVDDRAPLDANFTDLEIDGSHPLAHIMYGRLAELDLDAQTAFSTYDVEKLMEFQVSEMQRLGGRLPDEMKVRLKQMSDAGLAVPTLSHYLAFLDAWRAGDYFSAVDNLHRYFDYTMQNRERTFYQYALLNLAILQADFGCHAEAIPAMQEAISTARETKDVTCLNFCMSWLYHFGRSFSTQMKAIRETGILGSDTEGLQFLKSRAKDSEMWTLLGTSLLSEAKLGLQYGDSIATVFENITKAAHLNNVKATQGITGPTLLIKGATFSRIGVGHLGWLGGEIYLQCHAKNAPLDDVLKCTCRRATLLAQRGRWTQAEAALETLPDSVLRVLKFQNYLSFFANLLNVRRLVHRHNLTAASRLIERLKGQGPPDPETGFSMSLVEVELLCRRGILDRALQMVENLAKGAAFEFNDVAVYTRLMILKARILIESGFPLKAFSLSVRAAQLAYHSRLLPHLWESIGLVALVLIELSEFTAAADLLQSMMPQVLECQDCELAAITYSALVDAQMGLAGQEQDKSTKQKEHINRALEHIDHAYVQFRYLEDLRGQQDMLKKKATILHWQGDLLLANDTATQFLEVEKEYSASGVGL</sequence>
<evidence type="ECO:0000313" key="11">
    <source>
        <dbReference type="EMBL" id="KIV98081.1"/>
    </source>
</evidence>
<feature type="signal peptide" evidence="9">
    <location>
        <begin position="1"/>
        <end position="29"/>
    </location>
</feature>
<dbReference type="UniPathway" id="UPA00143"/>
<evidence type="ECO:0000259" key="10">
    <source>
        <dbReference type="Pfam" id="PF12862"/>
    </source>
</evidence>
<dbReference type="Pfam" id="PF12862">
    <property type="entry name" value="ANAPC5"/>
    <property type="match status" value="1"/>
</dbReference>
<keyword evidence="9" id="KW-0732">Signal</keyword>
<dbReference type="GO" id="GO:0031145">
    <property type="term" value="P:anaphase-promoting complex-dependent catabolic process"/>
    <property type="evidence" value="ECO:0007669"/>
    <property type="project" value="TreeGrafter"/>
</dbReference>
<dbReference type="OMA" id="DANMGMA"/>
<dbReference type="GO" id="GO:0045842">
    <property type="term" value="P:positive regulation of mitotic metaphase/anaphase transition"/>
    <property type="evidence" value="ECO:0007669"/>
    <property type="project" value="TreeGrafter"/>
</dbReference>
<organism evidence="11 12">
    <name type="scientific">Exophiala mesophila</name>
    <name type="common">Black yeast-like fungus</name>
    <dbReference type="NCBI Taxonomy" id="212818"/>
    <lineage>
        <taxon>Eukaryota</taxon>
        <taxon>Fungi</taxon>
        <taxon>Dikarya</taxon>
        <taxon>Ascomycota</taxon>
        <taxon>Pezizomycotina</taxon>
        <taxon>Eurotiomycetes</taxon>
        <taxon>Chaetothyriomycetidae</taxon>
        <taxon>Chaetothyriales</taxon>
        <taxon>Herpotrichiellaceae</taxon>
        <taxon>Exophiala</taxon>
    </lineage>
</organism>
<dbReference type="AlphaFoldDB" id="A0A0D1YBR6"/>
<dbReference type="EMBL" id="KN847520">
    <property type="protein sequence ID" value="KIV98081.1"/>
    <property type="molecule type" value="Genomic_DNA"/>
</dbReference>
<feature type="chain" id="PRO_5002236872" description="Anaphase-promoting complex subunit 5" evidence="9">
    <location>
        <begin position="30"/>
        <end position="770"/>
    </location>
</feature>
<feature type="domain" description="Anaphase-promoting complex subunit 5" evidence="10">
    <location>
        <begin position="269"/>
        <end position="357"/>
    </location>
</feature>
<dbReference type="RefSeq" id="XP_016229655.1">
    <property type="nucleotide sequence ID" value="XM_016366006.1"/>
</dbReference>
<keyword evidence="6" id="KW-0131">Cell cycle</keyword>
<evidence type="ECO:0000256" key="4">
    <source>
        <dbReference type="ARBA" id="ARBA00022776"/>
    </source>
</evidence>
<name>A0A0D1YBR6_EXOME</name>
<evidence type="ECO:0000256" key="2">
    <source>
        <dbReference type="ARBA" id="ARBA00016066"/>
    </source>
</evidence>
<keyword evidence="4" id="KW-0498">Mitosis</keyword>
<evidence type="ECO:0000256" key="1">
    <source>
        <dbReference type="ARBA" id="ARBA00007450"/>
    </source>
</evidence>
<accession>A0A0D1YBR6</accession>
<dbReference type="GO" id="GO:0070979">
    <property type="term" value="P:protein K11-linked ubiquitination"/>
    <property type="evidence" value="ECO:0007669"/>
    <property type="project" value="TreeGrafter"/>
</dbReference>
<evidence type="ECO:0000256" key="8">
    <source>
        <dbReference type="ARBA" id="ARBA00045696"/>
    </source>
</evidence>
<dbReference type="SUPFAM" id="SSF48452">
    <property type="entry name" value="TPR-like"/>
    <property type="match status" value="1"/>
</dbReference>
<dbReference type="HOGENOM" id="CLU_010478_0_0_1"/>
<reference evidence="11 12" key="1">
    <citation type="submission" date="2015-01" db="EMBL/GenBank/DDBJ databases">
        <title>The Genome Sequence of Exophiala mesophila CBS40295.</title>
        <authorList>
            <consortium name="The Broad Institute Genomics Platform"/>
            <person name="Cuomo C."/>
            <person name="de Hoog S."/>
            <person name="Gorbushina A."/>
            <person name="Stielow B."/>
            <person name="Teixiera M."/>
            <person name="Abouelleil A."/>
            <person name="Chapman S.B."/>
            <person name="Priest M."/>
            <person name="Young S.K."/>
            <person name="Wortman J."/>
            <person name="Nusbaum C."/>
            <person name="Birren B."/>
        </authorList>
    </citation>
    <scope>NUCLEOTIDE SEQUENCE [LARGE SCALE GENOMIC DNA]</scope>
    <source>
        <strain evidence="11 12">CBS 40295</strain>
    </source>
</reference>
<dbReference type="PANTHER" id="PTHR12830">
    <property type="entry name" value="ANAPHASE-PROMOTING COMPLEX SUBUNIT 5"/>
    <property type="match status" value="1"/>
</dbReference>
<dbReference type="VEuPathDB" id="FungiDB:PV10_01770"/>
<gene>
    <name evidence="11" type="ORF">PV10_01770</name>
</gene>
<evidence type="ECO:0000256" key="5">
    <source>
        <dbReference type="ARBA" id="ARBA00022786"/>
    </source>
</evidence>
<evidence type="ECO:0000256" key="9">
    <source>
        <dbReference type="SAM" id="SignalP"/>
    </source>
</evidence>
<dbReference type="GO" id="GO:0051301">
    <property type="term" value="P:cell division"/>
    <property type="evidence" value="ECO:0007669"/>
    <property type="project" value="UniProtKB-KW"/>
</dbReference>
<evidence type="ECO:0000313" key="12">
    <source>
        <dbReference type="Proteomes" id="UP000054302"/>
    </source>
</evidence>
<dbReference type="InterPro" id="IPR011990">
    <property type="entry name" value="TPR-like_helical_dom_sf"/>
</dbReference>
<comment type="similarity">
    <text evidence="1">Belongs to the APC5 family.</text>
</comment>
<evidence type="ECO:0000256" key="3">
    <source>
        <dbReference type="ARBA" id="ARBA00022618"/>
    </source>
</evidence>
<protein>
    <recommendedName>
        <fullName evidence="2">Anaphase-promoting complex subunit 5</fullName>
    </recommendedName>
    <alternativeName>
        <fullName evidence="7">Cyclosome subunit 5</fullName>
    </alternativeName>
</protein>
<comment type="function">
    <text evidence="8">Component of the anaphase promoting complex/cyclosome (APC/C), a cell cycle-regulated E3 ubiquitin ligase that controls progression through mitosis and the G1 phase of the cell cycle. The APC/C complex acts by mediating ubiquitination and subsequent degradation of target proteins: it mainly mediates the formation of 'Lys-11'-linked polyubiquitin chains and, to a lower extent, the formation of 'Lys-48'- and 'Lys-63'-linked polyubiquitin chains. The APC/C complex catalyzes assembly of branched 'Lys-11'-/'Lys-48'-linked branched ubiquitin chains on target proteins.</text>
</comment>
<dbReference type="Proteomes" id="UP000054302">
    <property type="component" value="Unassembled WGS sequence"/>
</dbReference>
<proteinExistence type="inferred from homology"/>
<dbReference type="GeneID" id="27319615"/>
<dbReference type="OrthoDB" id="2504561at2759"/>
<keyword evidence="5" id="KW-0833">Ubl conjugation pathway</keyword>
<keyword evidence="12" id="KW-1185">Reference proteome</keyword>
<dbReference type="InterPro" id="IPR037679">
    <property type="entry name" value="Apc5"/>
</dbReference>
<dbReference type="GO" id="GO:0005680">
    <property type="term" value="C:anaphase-promoting complex"/>
    <property type="evidence" value="ECO:0007669"/>
    <property type="project" value="InterPro"/>
</dbReference>
<dbReference type="PANTHER" id="PTHR12830:SF9">
    <property type="entry name" value="ANAPHASE-PROMOTING COMPLEX SUBUNIT 5"/>
    <property type="match status" value="1"/>
</dbReference>
<dbReference type="InterPro" id="IPR026000">
    <property type="entry name" value="Apc5_dom"/>
</dbReference>
<evidence type="ECO:0000256" key="7">
    <source>
        <dbReference type="ARBA" id="ARBA00031069"/>
    </source>
</evidence>